<dbReference type="InterPro" id="IPR036188">
    <property type="entry name" value="FAD/NAD-bd_sf"/>
</dbReference>
<dbReference type="GO" id="GO:0005829">
    <property type="term" value="C:cytosol"/>
    <property type="evidence" value="ECO:0007669"/>
    <property type="project" value="TreeGrafter"/>
</dbReference>
<proteinExistence type="predicted"/>
<comment type="caution">
    <text evidence="2">The sequence shown here is derived from an EMBL/GenBank/DDBJ whole genome shotgun (WGS) entry which is preliminary data.</text>
</comment>
<dbReference type="Pfam" id="PF01593">
    <property type="entry name" value="Amino_oxidase"/>
    <property type="match status" value="1"/>
</dbReference>
<dbReference type="AlphaFoldDB" id="A0A538SMB5"/>
<dbReference type="InterPro" id="IPR002937">
    <property type="entry name" value="Amino_oxidase"/>
</dbReference>
<dbReference type="Proteomes" id="UP000317716">
    <property type="component" value="Unassembled WGS sequence"/>
</dbReference>
<feature type="non-terminal residue" evidence="2">
    <location>
        <position position="399"/>
    </location>
</feature>
<dbReference type="GO" id="GO:0008767">
    <property type="term" value="F:UDP-galactopyranose mutase activity"/>
    <property type="evidence" value="ECO:0007669"/>
    <property type="project" value="TreeGrafter"/>
</dbReference>
<dbReference type="PRINTS" id="PR00419">
    <property type="entry name" value="ADXRDTASE"/>
</dbReference>
<name>A0A538SMB5_UNCEI</name>
<reference evidence="2 3" key="1">
    <citation type="journal article" date="2019" name="Nat. Microbiol.">
        <title>Mediterranean grassland soil C-N compound turnover is dependent on rainfall and depth, and is mediated by genomically divergent microorganisms.</title>
        <authorList>
            <person name="Diamond S."/>
            <person name="Andeer P.F."/>
            <person name="Li Z."/>
            <person name="Crits-Christoph A."/>
            <person name="Burstein D."/>
            <person name="Anantharaman K."/>
            <person name="Lane K.R."/>
            <person name="Thomas B.C."/>
            <person name="Pan C."/>
            <person name="Northen T.R."/>
            <person name="Banfield J.F."/>
        </authorList>
    </citation>
    <scope>NUCLEOTIDE SEQUENCE [LARGE SCALE GENOMIC DNA]</scope>
    <source>
        <strain evidence="2">WS_2</strain>
    </source>
</reference>
<accession>A0A538SMB5</accession>
<evidence type="ECO:0000313" key="2">
    <source>
        <dbReference type="EMBL" id="TMQ52495.1"/>
    </source>
</evidence>
<dbReference type="GO" id="GO:0016491">
    <property type="term" value="F:oxidoreductase activity"/>
    <property type="evidence" value="ECO:0007669"/>
    <property type="project" value="InterPro"/>
</dbReference>
<evidence type="ECO:0000259" key="1">
    <source>
        <dbReference type="Pfam" id="PF01593"/>
    </source>
</evidence>
<dbReference type="PANTHER" id="PTHR21197">
    <property type="entry name" value="UDP-GALACTOPYRANOSE MUTASE"/>
    <property type="match status" value="1"/>
</dbReference>
<evidence type="ECO:0000313" key="3">
    <source>
        <dbReference type="Proteomes" id="UP000317716"/>
    </source>
</evidence>
<dbReference type="EMBL" id="VBOS01000320">
    <property type="protein sequence ID" value="TMQ52495.1"/>
    <property type="molecule type" value="Genomic_DNA"/>
</dbReference>
<dbReference type="GO" id="GO:0050660">
    <property type="term" value="F:flavin adenine dinucleotide binding"/>
    <property type="evidence" value="ECO:0007669"/>
    <property type="project" value="TreeGrafter"/>
</dbReference>
<dbReference type="Gene3D" id="3.50.50.60">
    <property type="entry name" value="FAD/NAD(P)-binding domain"/>
    <property type="match status" value="1"/>
</dbReference>
<protein>
    <submittedName>
        <fullName evidence="2">FAD-dependent oxidoreductase</fullName>
    </submittedName>
</protein>
<organism evidence="2 3">
    <name type="scientific">Eiseniibacteriota bacterium</name>
    <dbReference type="NCBI Taxonomy" id="2212470"/>
    <lineage>
        <taxon>Bacteria</taxon>
        <taxon>Candidatus Eiseniibacteriota</taxon>
    </lineage>
</organism>
<feature type="domain" description="Amine oxidase" evidence="1">
    <location>
        <begin position="15"/>
        <end position="386"/>
    </location>
</feature>
<dbReference type="PANTHER" id="PTHR21197:SF0">
    <property type="entry name" value="UDP-GALACTOPYRANOSE MUTASE"/>
    <property type="match status" value="1"/>
</dbReference>
<gene>
    <name evidence="2" type="ORF">E6K72_09060</name>
</gene>
<dbReference type="SUPFAM" id="SSF51905">
    <property type="entry name" value="FAD/NAD(P)-binding domain"/>
    <property type="match status" value="1"/>
</dbReference>
<sequence>MSSKTRVVILGAGPSGVGAAYQLARSGKGAATVLERAQVVGGLAGSFELAGLRVDFGSHRLHPACAPEILADIRSLLGADLLDRPRHGRIRLRGRWIHFPLKPLDLALRLPPAFALGTAGDLVARLLPRGAAAEEESFATVLLRGLGRTICRDFYFPYARKIWGLAPEELSATQARRRVKAGSLGKMAGKILSAVPGMKPRGFGRFYYPRRGYGQISERLHEAARDLGARFEFGAGVETLELRSGGGCRVHFRRGDKAESLEADHAWSTIPITVLARSLRPSAPPDVLAATEGIRYRSMILVYLAVGQGRFSEFDAHYFPGPEIPFTRMSEPRNYSLAAEPRDRTVLCAELPCAAGDAHWSMSDAALGALLVETLARIGLPLQATVLQVTTRRLPQAYP</sequence>